<name>A0A031GWM1_9BURK</name>
<dbReference type="EMBL" id="FPKH01000001">
    <property type="protein sequence ID" value="SFX16512.1"/>
    <property type="molecule type" value="Genomic_DNA"/>
</dbReference>
<proteinExistence type="predicted"/>
<evidence type="ECO:0000313" key="1">
    <source>
        <dbReference type="EMBL" id="SFX16512.1"/>
    </source>
</evidence>
<reference evidence="1 2" key="1">
    <citation type="submission" date="2016-11" db="EMBL/GenBank/DDBJ databases">
        <authorList>
            <person name="Varghese N."/>
            <person name="Submissions S."/>
        </authorList>
    </citation>
    <scope>NUCLEOTIDE SEQUENCE [LARGE SCALE GENOMIC DNA]</scope>
    <source>
        <strain evidence="1 2">NFR18</strain>
    </source>
</reference>
<evidence type="ECO:0000313" key="2">
    <source>
        <dbReference type="Proteomes" id="UP000182489"/>
    </source>
</evidence>
<protein>
    <submittedName>
        <fullName evidence="1">Uncharacterized protein</fullName>
    </submittedName>
</protein>
<organism evidence="1 2">
    <name type="scientific">Janthinobacterium lividum</name>
    <dbReference type="NCBI Taxonomy" id="29581"/>
    <lineage>
        <taxon>Bacteria</taxon>
        <taxon>Pseudomonadati</taxon>
        <taxon>Pseudomonadota</taxon>
        <taxon>Betaproteobacteria</taxon>
        <taxon>Burkholderiales</taxon>
        <taxon>Oxalobacteraceae</taxon>
        <taxon>Janthinobacterium</taxon>
    </lineage>
</organism>
<gene>
    <name evidence="1" type="ORF">SAMN03097694_0997</name>
</gene>
<dbReference type="Proteomes" id="UP000182489">
    <property type="component" value="Unassembled WGS sequence"/>
</dbReference>
<sequence>MGAEHLAFYGKVMKNEKLTTDEYDALEQVARGIKTERPSACVARNAKRLSGLKLLSYARDGRLSITEKAQQLLFLRRCIMGLRAVATDPLTKLDTDVAYFLGKKAHIVARAEGEGHDISDKGRESLADIDTLGL</sequence>
<comment type="caution">
    <text evidence="1">The sequence shown here is derived from an EMBL/GenBank/DDBJ whole genome shotgun (WGS) entry which is preliminary data.</text>
</comment>
<dbReference type="AlphaFoldDB" id="A0A031GWM1"/>
<accession>A0A031GWM1</accession>